<keyword evidence="7" id="KW-0812">Transmembrane</keyword>
<dbReference type="InterPro" id="IPR004358">
    <property type="entry name" value="Sig_transdc_His_kin-like_C"/>
</dbReference>
<dbReference type="AlphaFoldDB" id="A0A557SRK7"/>
<dbReference type="Pfam" id="PF17159">
    <property type="entry name" value="MASE3"/>
    <property type="match status" value="1"/>
</dbReference>
<keyword evidence="7" id="KW-0472">Membrane</keyword>
<keyword evidence="3" id="KW-0597">Phosphoprotein</keyword>
<sequence length="570" mass="64829">MMFLKNLTHIFSQDSILSSLIKLIIFPSLLLSLILAISLDPTLWISSEIHHFYIELIAVILGSALSFYYILRYRALRDRFSLFVGIGFFISVSIDLFHVIVSFALIENIVFIKYFIPQTWFAGRFFLGAMLLIAILKYSSISQREEIAQLTDIRSSSNTREESEKKSITEKKGLIFYISLLGIIAIVTALSSLFLVYPASVLDDYSVHRPYEIPPLILFCLVLFFFYKKKLYQKKDFVYKGLVVYLVIDVFTQVVMSFSAMSFDTAHNMAHVLKDVGYFVNIIALIMSSMQYSNYLKKANSLIRENLIKLQENEKLKDDFINVAAHELRTPIQPILGLSDLINRNLQNNTSEIDLPELKNDIKVIYRNAKKLVKLTNDILDVSRIDSHILNLNISRFDFVELVKNIVQDFTTNTERKDENVFIDCNINNETRAKEVLDQSIFIEGDKARISQVLLNLLNNARKFTKDGKIIVTVLMKKNAEELIVSISDKGKGINSEVMIHLFEKFISKSDSGTGLGLYISKNIVEAHGGKIWASNNQDGIGSTFSFSIPVELKPVPDSQSQPNSKTNPA</sequence>
<evidence type="ECO:0000259" key="8">
    <source>
        <dbReference type="PROSITE" id="PS50109"/>
    </source>
</evidence>
<organism evidence="9 10">
    <name type="scientific">Candidatus Nitrosocosmicus arcticus</name>
    <dbReference type="NCBI Taxonomy" id="2035267"/>
    <lineage>
        <taxon>Archaea</taxon>
        <taxon>Nitrososphaerota</taxon>
        <taxon>Nitrososphaeria</taxon>
        <taxon>Nitrososphaerales</taxon>
        <taxon>Nitrososphaeraceae</taxon>
        <taxon>Candidatus Nitrosocosmicus</taxon>
    </lineage>
</organism>
<feature type="transmembrane region" description="Helical" evidence="7">
    <location>
        <begin position="51"/>
        <end position="71"/>
    </location>
</feature>
<evidence type="ECO:0000256" key="1">
    <source>
        <dbReference type="ARBA" id="ARBA00000085"/>
    </source>
</evidence>
<evidence type="ECO:0000256" key="3">
    <source>
        <dbReference type="ARBA" id="ARBA00022553"/>
    </source>
</evidence>
<dbReference type="SUPFAM" id="SSF47384">
    <property type="entry name" value="Homodimeric domain of signal transducing histidine kinase"/>
    <property type="match status" value="1"/>
</dbReference>
<dbReference type="InterPro" id="IPR050736">
    <property type="entry name" value="Sensor_HK_Regulatory"/>
</dbReference>
<name>A0A557SRK7_9ARCH</name>
<dbReference type="Pfam" id="PF00512">
    <property type="entry name" value="HisKA"/>
    <property type="match status" value="1"/>
</dbReference>
<dbReference type="InterPro" id="IPR003594">
    <property type="entry name" value="HATPase_dom"/>
</dbReference>
<evidence type="ECO:0000256" key="7">
    <source>
        <dbReference type="SAM" id="Phobius"/>
    </source>
</evidence>
<dbReference type="Proteomes" id="UP000315289">
    <property type="component" value="Unassembled WGS sequence"/>
</dbReference>
<feature type="transmembrane region" description="Helical" evidence="7">
    <location>
        <begin position="174"/>
        <end position="199"/>
    </location>
</feature>
<feature type="transmembrane region" description="Helical" evidence="7">
    <location>
        <begin position="211"/>
        <end position="227"/>
    </location>
</feature>
<dbReference type="PRINTS" id="PR00344">
    <property type="entry name" value="BCTRLSENSOR"/>
</dbReference>
<dbReference type="InterPro" id="IPR003661">
    <property type="entry name" value="HisK_dim/P_dom"/>
</dbReference>
<evidence type="ECO:0000313" key="9">
    <source>
        <dbReference type="EMBL" id="TVP39235.1"/>
    </source>
</evidence>
<feature type="transmembrane region" description="Helical" evidence="7">
    <location>
        <begin position="83"/>
        <end position="106"/>
    </location>
</feature>
<feature type="transmembrane region" description="Helical" evidence="7">
    <location>
        <begin position="118"/>
        <end position="136"/>
    </location>
</feature>
<dbReference type="PANTHER" id="PTHR43711:SF1">
    <property type="entry name" value="HISTIDINE KINASE 1"/>
    <property type="match status" value="1"/>
</dbReference>
<dbReference type="EC" id="2.7.13.3" evidence="2"/>
<comment type="caution">
    <text evidence="9">The sequence shown here is derived from an EMBL/GenBank/DDBJ whole genome shotgun (WGS) entry which is preliminary data.</text>
</comment>
<dbReference type="PROSITE" id="PS50109">
    <property type="entry name" value="HIS_KIN"/>
    <property type="match status" value="1"/>
</dbReference>
<feature type="transmembrane region" description="Helical" evidence="7">
    <location>
        <begin position="20"/>
        <end position="39"/>
    </location>
</feature>
<dbReference type="GO" id="GO:0000155">
    <property type="term" value="F:phosphorelay sensor kinase activity"/>
    <property type="evidence" value="ECO:0007669"/>
    <property type="project" value="InterPro"/>
</dbReference>
<dbReference type="InterPro" id="IPR033425">
    <property type="entry name" value="MASE3"/>
</dbReference>
<reference evidence="9 10" key="1">
    <citation type="journal article" date="2019" name="Front. Microbiol.">
        <title>Ammonia Oxidation by the Arctic Terrestrial Thaumarchaeote Candidatus Nitrosocosmicus arcticus Is Stimulated by Increasing Temperatures.</title>
        <authorList>
            <person name="Alves R.J.E."/>
            <person name="Kerou M."/>
            <person name="Zappe A."/>
            <person name="Bittner R."/>
            <person name="Abby S.S."/>
            <person name="Schmidt H.A."/>
            <person name="Pfeifer K."/>
            <person name="Schleper C."/>
        </authorList>
    </citation>
    <scope>NUCLEOTIDE SEQUENCE [LARGE SCALE GENOMIC DNA]</scope>
    <source>
        <strain evidence="9 10">Kfb</strain>
    </source>
</reference>
<dbReference type="InterPro" id="IPR036097">
    <property type="entry name" value="HisK_dim/P_sf"/>
</dbReference>
<evidence type="ECO:0000256" key="5">
    <source>
        <dbReference type="ARBA" id="ARBA00022777"/>
    </source>
</evidence>
<feature type="domain" description="Histidine kinase" evidence="8">
    <location>
        <begin position="323"/>
        <end position="553"/>
    </location>
</feature>
<dbReference type="Pfam" id="PF02518">
    <property type="entry name" value="HATPase_c"/>
    <property type="match status" value="1"/>
</dbReference>
<keyword evidence="4" id="KW-0808">Transferase</keyword>
<dbReference type="InterPro" id="IPR036890">
    <property type="entry name" value="HATPase_C_sf"/>
</dbReference>
<proteinExistence type="predicted"/>
<dbReference type="EMBL" id="VOAH01000018">
    <property type="protein sequence ID" value="TVP39235.1"/>
    <property type="molecule type" value="Genomic_DNA"/>
</dbReference>
<dbReference type="CDD" id="cd00082">
    <property type="entry name" value="HisKA"/>
    <property type="match status" value="1"/>
</dbReference>
<feature type="transmembrane region" description="Helical" evidence="7">
    <location>
        <begin position="239"/>
        <end position="258"/>
    </location>
</feature>
<dbReference type="InterPro" id="IPR005467">
    <property type="entry name" value="His_kinase_dom"/>
</dbReference>
<dbReference type="PANTHER" id="PTHR43711">
    <property type="entry name" value="TWO-COMPONENT HISTIDINE KINASE"/>
    <property type="match status" value="1"/>
</dbReference>
<comment type="catalytic activity">
    <reaction evidence="1">
        <text>ATP + protein L-histidine = ADP + protein N-phospho-L-histidine.</text>
        <dbReference type="EC" id="2.7.13.3"/>
    </reaction>
</comment>
<keyword evidence="10" id="KW-1185">Reference proteome</keyword>
<dbReference type="Gene3D" id="1.10.287.130">
    <property type="match status" value="1"/>
</dbReference>
<dbReference type="SMART" id="SM00388">
    <property type="entry name" value="HisKA"/>
    <property type="match status" value="1"/>
</dbReference>
<evidence type="ECO:0000256" key="4">
    <source>
        <dbReference type="ARBA" id="ARBA00022679"/>
    </source>
</evidence>
<keyword evidence="6" id="KW-0902">Two-component regulatory system</keyword>
<gene>
    <name evidence="9" type="ORF">NARC_180046</name>
</gene>
<dbReference type="Gene3D" id="3.30.565.10">
    <property type="entry name" value="Histidine kinase-like ATPase, C-terminal domain"/>
    <property type="match status" value="1"/>
</dbReference>
<evidence type="ECO:0000313" key="10">
    <source>
        <dbReference type="Proteomes" id="UP000315289"/>
    </source>
</evidence>
<dbReference type="SUPFAM" id="SSF55874">
    <property type="entry name" value="ATPase domain of HSP90 chaperone/DNA topoisomerase II/histidine kinase"/>
    <property type="match status" value="1"/>
</dbReference>
<evidence type="ECO:0000256" key="2">
    <source>
        <dbReference type="ARBA" id="ARBA00012438"/>
    </source>
</evidence>
<keyword evidence="7" id="KW-1133">Transmembrane helix</keyword>
<keyword evidence="5 9" id="KW-0418">Kinase</keyword>
<feature type="transmembrane region" description="Helical" evidence="7">
    <location>
        <begin position="278"/>
        <end position="296"/>
    </location>
</feature>
<dbReference type="SMART" id="SM00387">
    <property type="entry name" value="HATPase_c"/>
    <property type="match status" value="1"/>
</dbReference>
<protein>
    <recommendedName>
        <fullName evidence="2">histidine kinase</fullName>
        <ecNumber evidence="2">2.7.13.3</ecNumber>
    </recommendedName>
</protein>
<accession>A0A557SRK7</accession>
<evidence type="ECO:0000256" key="6">
    <source>
        <dbReference type="ARBA" id="ARBA00023012"/>
    </source>
</evidence>